<reference evidence="4 5" key="2">
    <citation type="submission" date="2024-05" db="EMBL/GenBank/DDBJ databases">
        <authorList>
            <person name="Chen Y."/>
            <person name="Shah S."/>
            <person name="Dougan E. K."/>
            <person name="Thang M."/>
            <person name="Chan C."/>
        </authorList>
    </citation>
    <scope>NUCLEOTIDE SEQUENCE [LARGE SCALE GENOMIC DNA]</scope>
</reference>
<dbReference type="OrthoDB" id="336240at2759"/>
<accession>A0A9P1BFU7</accession>
<name>A0A9P1BFU7_9DINO</name>
<dbReference type="AlphaFoldDB" id="A0A9P1BFU7"/>
<evidence type="ECO:0000313" key="3">
    <source>
        <dbReference type="EMBL" id="CAI3972539.1"/>
    </source>
</evidence>
<evidence type="ECO:0000313" key="4">
    <source>
        <dbReference type="EMBL" id="CAL4759851.1"/>
    </source>
</evidence>
<comment type="caution">
    <text evidence="3">The sequence shown here is derived from an EMBL/GenBank/DDBJ whole genome shotgun (WGS) entry which is preliminary data.</text>
</comment>
<dbReference type="SUPFAM" id="SSF143503">
    <property type="entry name" value="PUG domain-like"/>
    <property type="match status" value="1"/>
</dbReference>
<keyword evidence="1" id="KW-0175">Coiled coil</keyword>
<dbReference type="EMBL" id="CAMXCT010000017">
    <property type="protein sequence ID" value="CAI3972539.1"/>
    <property type="molecule type" value="Genomic_DNA"/>
</dbReference>
<gene>
    <name evidence="3" type="ORF">C1SCF055_LOCUS1113</name>
</gene>
<dbReference type="Proteomes" id="UP001152797">
    <property type="component" value="Unassembled WGS sequence"/>
</dbReference>
<dbReference type="EMBL" id="CAMXCT030000017">
    <property type="protein sequence ID" value="CAL4759851.1"/>
    <property type="molecule type" value="Genomic_DNA"/>
</dbReference>
<evidence type="ECO:0000256" key="1">
    <source>
        <dbReference type="SAM" id="Coils"/>
    </source>
</evidence>
<feature type="coiled-coil region" evidence="1">
    <location>
        <begin position="4"/>
        <end position="31"/>
    </location>
</feature>
<evidence type="ECO:0000256" key="2">
    <source>
        <dbReference type="SAM" id="MobiDB-lite"/>
    </source>
</evidence>
<proteinExistence type="predicted"/>
<sequence>MTEFRKASAAVETVEKLIEELQGDVKLAEQGELPAESHARWTEVEKQFNELSPVAEKMQRRCDARSELEKLKEELRALLPPCSPEECMKKAQELVDGQVSGFESVQEILSKALDLEATATYGVKMAEKVRELLLRLAKARSCFEALRPQLEPLVRQLDHRAAASEAERHRQRQAEEEAKEREAQEAARKPLEELLSDNQRKMDAQRAMEEAAWLKREEELRQEQEKEAARLAVEDALLRMEKESDVKISKLGANAACAEALSSMLAASMGVYRGIIEGLENMVTSIAAEPADVRLRLIRIRNEGFQERLGRQPGVWLFLRALGFQAMSREDLPTDMVAMLNLSSSPPQERFLLLQEPDMMNAYEEWTQWHKRLLTVGHFLQELGKLTFQRIAHLGRRGDDVAASEVLSAKELLSGWENAISS</sequence>
<evidence type="ECO:0000313" key="5">
    <source>
        <dbReference type="Proteomes" id="UP001152797"/>
    </source>
</evidence>
<dbReference type="EMBL" id="CAMXCT020000017">
    <property type="protein sequence ID" value="CAL1125914.1"/>
    <property type="molecule type" value="Genomic_DNA"/>
</dbReference>
<dbReference type="Gene3D" id="1.20.58.2190">
    <property type="match status" value="1"/>
</dbReference>
<protein>
    <submittedName>
        <fullName evidence="4">Reticulocyte-binding protein 2-like a</fullName>
    </submittedName>
</protein>
<keyword evidence="5" id="KW-1185">Reference proteome</keyword>
<reference evidence="3" key="1">
    <citation type="submission" date="2022-10" db="EMBL/GenBank/DDBJ databases">
        <authorList>
            <person name="Chen Y."/>
            <person name="Dougan E. K."/>
            <person name="Chan C."/>
            <person name="Rhodes N."/>
            <person name="Thang M."/>
        </authorList>
    </citation>
    <scope>NUCLEOTIDE SEQUENCE</scope>
</reference>
<feature type="region of interest" description="Disordered" evidence="2">
    <location>
        <begin position="161"/>
        <end position="194"/>
    </location>
</feature>
<dbReference type="CDD" id="cd09212">
    <property type="entry name" value="PUB"/>
    <property type="match status" value="1"/>
</dbReference>
<organism evidence="3">
    <name type="scientific">Cladocopium goreaui</name>
    <dbReference type="NCBI Taxonomy" id="2562237"/>
    <lineage>
        <taxon>Eukaryota</taxon>
        <taxon>Sar</taxon>
        <taxon>Alveolata</taxon>
        <taxon>Dinophyceae</taxon>
        <taxon>Suessiales</taxon>
        <taxon>Symbiodiniaceae</taxon>
        <taxon>Cladocopium</taxon>
    </lineage>
</organism>
<dbReference type="InterPro" id="IPR036339">
    <property type="entry name" value="PUB-like_dom_sf"/>
</dbReference>